<accession>A0A501Q2M7</accession>
<keyword evidence="3" id="KW-1185">Reference proteome</keyword>
<evidence type="ECO:0000313" key="3">
    <source>
        <dbReference type="Proteomes" id="UP000319175"/>
    </source>
</evidence>
<dbReference type="EMBL" id="VFJE01000055">
    <property type="protein sequence ID" value="TPD66933.1"/>
    <property type="molecule type" value="Genomic_DNA"/>
</dbReference>
<dbReference type="RefSeq" id="WP_140001094.1">
    <property type="nucleotide sequence ID" value="NZ_VFJE01000055.1"/>
</dbReference>
<feature type="chain" id="PRO_5021482320" description="Collagen-like protein" evidence="1">
    <location>
        <begin position="24"/>
        <end position="178"/>
    </location>
</feature>
<dbReference type="AlphaFoldDB" id="A0A501Q2M7"/>
<evidence type="ECO:0008006" key="4">
    <source>
        <dbReference type="Google" id="ProtNLM"/>
    </source>
</evidence>
<feature type="signal peptide" evidence="1">
    <location>
        <begin position="1"/>
        <end position="23"/>
    </location>
</feature>
<proteinExistence type="predicted"/>
<name>A0A501Q2M7_9FLAO</name>
<dbReference type="Proteomes" id="UP000319175">
    <property type="component" value="Unassembled WGS sequence"/>
</dbReference>
<sequence length="178" mass="19136">MKLTTKLSIFLVMILGTSIISCSGDGKDGEDGLNGTNGEPGTANVIYSNWLDRPVGAETTIDGTTGMAYNFSVPQITNEIMNTGTVLVYLQFSSDVFLLPYTSRAGGNINTVEAITSVGSLRIFRFRHDGGTPLVPVGATVRIRYIIIPGGAPVPLARQINYKERTYEEVCESLGIPK</sequence>
<gene>
    <name evidence="2" type="ORF">FJA49_11660</name>
</gene>
<reference evidence="2 3" key="1">
    <citation type="submission" date="2019-06" db="EMBL/GenBank/DDBJ databases">
        <title>Flavobacterium sp. MaA-Y11 from geoumgang.</title>
        <authorList>
            <person name="Jeong S."/>
        </authorList>
    </citation>
    <scope>NUCLEOTIDE SEQUENCE [LARGE SCALE GENOMIC DNA]</scope>
    <source>
        <strain evidence="2 3">MaA-Y11</strain>
    </source>
</reference>
<dbReference type="PROSITE" id="PS51257">
    <property type="entry name" value="PROKAR_LIPOPROTEIN"/>
    <property type="match status" value="1"/>
</dbReference>
<comment type="caution">
    <text evidence="2">The sequence shown here is derived from an EMBL/GenBank/DDBJ whole genome shotgun (WGS) entry which is preliminary data.</text>
</comment>
<organism evidence="2 3">
    <name type="scientific">Flavobacterium microcysteis</name>
    <dbReference type="NCBI Taxonomy" id="2596891"/>
    <lineage>
        <taxon>Bacteria</taxon>
        <taxon>Pseudomonadati</taxon>
        <taxon>Bacteroidota</taxon>
        <taxon>Flavobacteriia</taxon>
        <taxon>Flavobacteriales</taxon>
        <taxon>Flavobacteriaceae</taxon>
        <taxon>Flavobacterium</taxon>
    </lineage>
</organism>
<protein>
    <recommendedName>
        <fullName evidence="4">Collagen-like protein</fullName>
    </recommendedName>
</protein>
<evidence type="ECO:0000256" key="1">
    <source>
        <dbReference type="SAM" id="SignalP"/>
    </source>
</evidence>
<keyword evidence="1" id="KW-0732">Signal</keyword>
<evidence type="ECO:0000313" key="2">
    <source>
        <dbReference type="EMBL" id="TPD66933.1"/>
    </source>
</evidence>
<dbReference type="OrthoDB" id="679784at2"/>